<gene>
    <name evidence="2" type="ORF">LI90_2568</name>
</gene>
<sequence>MTPALAGQHARIGRGARGRRRRGHRGSPRGFRRAWFAGAGGQQENRQENTARREHGRPRRRVGYRHVRPLTRPAARVGHP</sequence>
<evidence type="ECO:0000256" key="1">
    <source>
        <dbReference type="SAM" id="MobiDB-lite"/>
    </source>
</evidence>
<comment type="caution">
    <text evidence="2">The sequence shown here is derived from an EMBL/GenBank/DDBJ whole genome shotgun (WGS) entry which is preliminary data.</text>
</comment>
<dbReference type="AlphaFoldDB" id="A0A132MUW9"/>
<evidence type="ECO:0000313" key="2">
    <source>
        <dbReference type="EMBL" id="KWX01536.1"/>
    </source>
</evidence>
<protein>
    <submittedName>
        <fullName evidence="2">Uncharacterized protein</fullName>
    </submittedName>
</protein>
<feature type="region of interest" description="Disordered" evidence="1">
    <location>
        <begin position="1"/>
        <end position="80"/>
    </location>
</feature>
<dbReference type="EMBL" id="LAXD01000001">
    <property type="protein sequence ID" value="KWX01536.1"/>
    <property type="molecule type" value="Genomic_DNA"/>
</dbReference>
<feature type="compositionally biased region" description="Basic residues" evidence="1">
    <location>
        <begin position="54"/>
        <end position="69"/>
    </location>
</feature>
<feature type="compositionally biased region" description="Basic residues" evidence="1">
    <location>
        <begin position="11"/>
        <end position="32"/>
    </location>
</feature>
<proteinExistence type="predicted"/>
<evidence type="ECO:0000313" key="3">
    <source>
        <dbReference type="Proteomes" id="UP000070188"/>
    </source>
</evidence>
<keyword evidence="3" id="KW-1185">Reference proteome</keyword>
<reference evidence="3" key="1">
    <citation type="submission" date="2015-04" db="EMBL/GenBank/DDBJ databases">
        <title>Physiological reanalysis, assessment of diazotrophy, and genome sequences of multiple isolates of Streptomyces thermoautotrophicus.</title>
        <authorList>
            <person name="MacKellar D.C."/>
            <person name="Lieber L."/>
            <person name="Norman J."/>
            <person name="Bolger A."/>
            <person name="Tobin C."/>
            <person name="Murray J.W."/>
            <person name="Chang R."/>
            <person name="Ford T."/>
            <person name="Nguyen P.Q."/>
            <person name="Woodward J."/>
            <person name="Permingeat H."/>
            <person name="Joshi N.S."/>
            <person name="Silver P.A."/>
            <person name="Usadel B."/>
            <person name="Rutherford A.W."/>
            <person name="Friesen M."/>
            <person name="Prell J."/>
        </authorList>
    </citation>
    <scope>NUCLEOTIDE SEQUENCE [LARGE SCALE GENOMIC DNA]</scope>
    <source>
        <strain evidence="3">H1</strain>
    </source>
</reference>
<accession>A0A132MUW9</accession>
<organism evidence="2 3">
    <name type="scientific">Carbonactinospora thermoautotrophica</name>
    <dbReference type="NCBI Taxonomy" id="1469144"/>
    <lineage>
        <taxon>Bacteria</taxon>
        <taxon>Bacillati</taxon>
        <taxon>Actinomycetota</taxon>
        <taxon>Actinomycetes</taxon>
        <taxon>Kitasatosporales</taxon>
        <taxon>Carbonactinosporaceae</taxon>
        <taxon>Carbonactinospora</taxon>
    </lineage>
</organism>
<name>A0A132MUW9_9ACTN</name>
<dbReference type="Proteomes" id="UP000070188">
    <property type="component" value="Unassembled WGS sequence"/>
</dbReference>